<protein>
    <submittedName>
        <fullName evidence="3">SufE family protein</fullName>
    </submittedName>
</protein>
<comment type="similarity">
    <text evidence="1">Belongs to the SufE family.</text>
</comment>
<dbReference type="Gene3D" id="3.90.1010.10">
    <property type="match status" value="1"/>
</dbReference>
<evidence type="ECO:0000313" key="4">
    <source>
        <dbReference type="Proteomes" id="UP001232750"/>
    </source>
</evidence>
<evidence type="ECO:0000256" key="1">
    <source>
        <dbReference type="ARBA" id="ARBA00010282"/>
    </source>
</evidence>
<dbReference type="InterPro" id="IPR003808">
    <property type="entry name" value="Fe-S_metab-assoc_dom"/>
</dbReference>
<proteinExistence type="inferred from homology"/>
<evidence type="ECO:0000313" key="3">
    <source>
        <dbReference type="EMBL" id="MDJ1651263.1"/>
    </source>
</evidence>
<reference evidence="3 4" key="1">
    <citation type="submission" date="2023-05" db="EMBL/GenBank/DDBJ databases">
        <title>Gordonibacter KGMB12511T sp. nov., isolated from faeces of healthy Korean.</title>
        <authorList>
            <person name="Kim H.S."/>
            <person name="Kim J.-S."/>
            <person name="Suh M.K."/>
            <person name="Eom M.K."/>
            <person name="Do H.E."/>
            <person name="Lee J.-S."/>
        </authorList>
    </citation>
    <scope>NUCLEOTIDE SEQUENCE [LARGE SCALE GENOMIC DNA]</scope>
    <source>
        <strain evidence="3 4">KGMB12511</strain>
    </source>
</reference>
<dbReference type="Proteomes" id="UP001232750">
    <property type="component" value="Unassembled WGS sequence"/>
</dbReference>
<sequence length="138" mass="15230">MNPACEAQNELVGDFNELDDPFFRYEYLLGLAAELPVMSDADKERSAKVEGCQSQVWMRADSNADGTLLFAFESDTLIVRGILRVMQLIYSGRTPADIVDCEFDLPVRAGLDDLFEAQRRSGMRSIASAVRAAAEVSS</sequence>
<dbReference type="EMBL" id="JASJEU010000021">
    <property type="protein sequence ID" value="MDJ1651263.1"/>
    <property type="molecule type" value="Genomic_DNA"/>
</dbReference>
<accession>A0ABT7DNY9</accession>
<name>A0ABT7DNY9_9ACTN</name>
<keyword evidence="4" id="KW-1185">Reference proteome</keyword>
<gene>
    <name evidence="3" type="ORF">QNJ86_10665</name>
</gene>
<feature type="domain" description="Fe-S metabolism associated" evidence="2">
    <location>
        <begin position="14"/>
        <end position="131"/>
    </location>
</feature>
<organism evidence="3 4">
    <name type="scientific">Gordonibacter faecis</name>
    <dbReference type="NCBI Taxonomy" id="3047475"/>
    <lineage>
        <taxon>Bacteria</taxon>
        <taxon>Bacillati</taxon>
        <taxon>Actinomycetota</taxon>
        <taxon>Coriobacteriia</taxon>
        <taxon>Eggerthellales</taxon>
        <taxon>Eggerthellaceae</taxon>
        <taxon>Gordonibacter</taxon>
    </lineage>
</organism>
<dbReference type="PANTHER" id="PTHR43597:SF5">
    <property type="entry name" value="SUFE-LIKE PROTEIN 2, CHLOROPLASTIC"/>
    <property type="match status" value="1"/>
</dbReference>
<evidence type="ECO:0000259" key="2">
    <source>
        <dbReference type="Pfam" id="PF02657"/>
    </source>
</evidence>
<dbReference type="PANTHER" id="PTHR43597">
    <property type="entry name" value="SULFUR ACCEPTOR PROTEIN CSDE"/>
    <property type="match status" value="1"/>
</dbReference>
<dbReference type="SUPFAM" id="SSF82649">
    <property type="entry name" value="SufE/NifU"/>
    <property type="match status" value="1"/>
</dbReference>
<comment type="caution">
    <text evidence="3">The sequence shown here is derived from an EMBL/GenBank/DDBJ whole genome shotgun (WGS) entry which is preliminary data.</text>
</comment>
<dbReference type="Pfam" id="PF02657">
    <property type="entry name" value="SufE"/>
    <property type="match status" value="1"/>
</dbReference>
<dbReference type="RefSeq" id="WP_283832609.1">
    <property type="nucleotide sequence ID" value="NZ_JASJEU010000021.1"/>
</dbReference>